<comment type="caution">
    <text evidence="1">The sequence shown here is derived from an EMBL/GenBank/DDBJ whole genome shotgun (WGS) entry which is preliminary data.</text>
</comment>
<evidence type="ECO:0000313" key="1">
    <source>
        <dbReference type="EMBL" id="GBM54182.1"/>
    </source>
</evidence>
<name>A0A4Y2GK10_ARAVE</name>
<reference evidence="1 2" key="1">
    <citation type="journal article" date="2019" name="Sci. Rep.">
        <title>Orb-weaving spider Araneus ventricosus genome elucidates the spidroin gene catalogue.</title>
        <authorList>
            <person name="Kono N."/>
            <person name="Nakamura H."/>
            <person name="Ohtoshi R."/>
            <person name="Moran D.A.P."/>
            <person name="Shinohara A."/>
            <person name="Yoshida Y."/>
            <person name="Fujiwara M."/>
            <person name="Mori M."/>
            <person name="Tomita M."/>
            <person name="Arakawa K."/>
        </authorList>
    </citation>
    <scope>NUCLEOTIDE SEQUENCE [LARGE SCALE GENOMIC DNA]</scope>
</reference>
<dbReference type="AlphaFoldDB" id="A0A4Y2GK10"/>
<organism evidence="1 2">
    <name type="scientific">Araneus ventricosus</name>
    <name type="common">Orbweaver spider</name>
    <name type="synonym">Epeira ventricosa</name>
    <dbReference type="NCBI Taxonomy" id="182803"/>
    <lineage>
        <taxon>Eukaryota</taxon>
        <taxon>Metazoa</taxon>
        <taxon>Ecdysozoa</taxon>
        <taxon>Arthropoda</taxon>
        <taxon>Chelicerata</taxon>
        <taxon>Arachnida</taxon>
        <taxon>Araneae</taxon>
        <taxon>Araneomorphae</taxon>
        <taxon>Entelegynae</taxon>
        <taxon>Araneoidea</taxon>
        <taxon>Araneidae</taxon>
        <taxon>Araneus</taxon>
    </lineage>
</organism>
<protein>
    <submittedName>
        <fullName evidence="1">Uncharacterized protein</fullName>
    </submittedName>
</protein>
<proteinExistence type="predicted"/>
<keyword evidence="2" id="KW-1185">Reference proteome</keyword>
<evidence type="ECO:0000313" key="2">
    <source>
        <dbReference type="Proteomes" id="UP000499080"/>
    </source>
</evidence>
<sequence length="72" mass="8287">MSILPNFQDNPNFPESEQRWYSEEPRWPHRRVSAARLEGLVHLKSVESKRHPASVVRYFGDLGAVSSIVLVI</sequence>
<accession>A0A4Y2GK10</accession>
<dbReference type="Proteomes" id="UP000499080">
    <property type="component" value="Unassembled WGS sequence"/>
</dbReference>
<gene>
    <name evidence="1" type="ORF">AVEN_64528_1</name>
</gene>
<dbReference type="EMBL" id="BGPR01001447">
    <property type="protein sequence ID" value="GBM54182.1"/>
    <property type="molecule type" value="Genomic_DNA"/>
</dbReference>